<name>A0A915JUA6_ROMCU</name>
<evidence type="ECO:0000313" key="2">
    <source>
        <dbReference type="WBParaSite" id="nRc.2.0.1.t29683-RA"/>
    </source>
</evidence>
<sequence>MQSLDESVQVRAIERSSFAAAKKEGNRAIDSRLKISESRKDMVFRDKIMQMKGVKKVRTGKCYECNIHEGIRNKMKFKSDIMMSKILINDAFR</sequence>
<keyword evidence="1" id="KW-1185">Reference proteome</keyword>
<protein>
    <submittedName>
        <fullName evidence="2">Uncharacterized protein</fullName>
    </submittedName>
</protein>
<proteinExistence type="predicted"/>
<evidence type="ECO:0000313" key="1">
    <source>
        <dbReference type="Proteomes" id="UP000887565"/>
    </source>
</evidence>
<organism evidence="1 2">
    <name type="scientific">Romanomermis culicivorax</name>
    <name type="common">Nematode worm</name>
    <dbReference type="NCBI Taxonomy" id="13658"/>
    <lineage>
        <taxon>Eukaryota</taxon>
        <taxon>Metazoa</taxon>
        <taxon>Ecdysozoa</taxon>
        <taxon>Nematoda</taxon>
        <taxon>Enoplea</taxon>
        <taxon>Dorylaimia</taxon>
        <taxon>Mermithida</taxon>
        <taxon>Mermithoidea</taxon>
        <taxon>Mermithidae</taxon>
        <taxon>Romanomermis</taxon>
    </lineage>
</organism>
<dbReference type="Proteomes" id="UP000887565">
    <property type="component" value="Unplaced"/>
</dbReference>
<dbReference type="WBParaSite" id="nRc.2.0.1.t29683-RA">
    <property type="protein sequence ID" value="nRc.2.0.1.t29683-RA"/>
    <property type="gene ID" value="nRc.2.0.1.g29683"/>
</dbReference>
<dbReference type="AlphaFoldDB" id="A0A915JUA6"/>
<reference evidence="2" key="1">
    <citation type="submission" date="2022-11" db="UniProtKB">
        <authorList>
            <consortium name="WormBaseParasite"/>
        </authorList>
    </citation>
    <scope>IDENTIFICATION</scope>
</reference>
<accession>A0A915JUA6</accession>